<evidence type="ECO:0000256" key="2">
    <source>
        <dbReference type="ARBA" id="ARBA00006734"/>
    </source>
</evidence>
<dbReference type="EC" id="2.5.1.58" evidence="4"/>
<dbReference type="GO" id="GO:0004660">
    <property type="term" value="F:protein farnesyltransferase activity"/>
    <property type="evidence" value="ECO:0007669"/>
    <property type="project" value="UniProtKB-EC"/>
</dbReference>
<evidence type="ECO:0000256" key="4">
    <source>
        <dbReference type="ARBA" id="ARBA00012702"/>
    </source>
</evidence>
<keyword evidence="8" id="KW-0460">Magnesium</keyword>
<dbReference type="PANTHER" id="PTHR11129">
    <property type="entry name" value="PROTEIN FARNESYLTRANSFERASE ALPHA SUBUNIT/RAB GERANYLGERANYL TRANSFERASE ALPHA SUBUNIT"/>
    <property type="match status" value="1"/>
</dbReference>
<evidence type="ECO:0000256" key="13">
    <source>
        <dbReference type="ARBA" id="ARBA00043219"/>
    </source>
</evidence>
<evidence type="ECO:0000256" key="5">
    <source>
        <dbReference type="ARBA" id="ARBA00022602"/>
    </source>
</evidence>
<evidence type="ECO:0000256" key="12">
    <source>
        <dbReference type="ARBA" id="ARBA00043086"/>
    </source>
</evidence>
<keyword evidence="15" id="KW-1185">Reference proteome</keyword>
<accession>A0A2P6VR33</accession>
<evidence type="ECO:0000256" key="3">
    <source>
        <dbReference type="ARBA" id="ARBA00012700"/>
    </source>
</evidence>
<keyword evidence="5" id="KW-0637">Prenyltransferase</keyword>
<comment type="similarity">
    <text evidence="2">Belongs to the protein prenyltransferase subunit alpha family.</text>
</comment>
<organism evidence="14 15">
    <name type="scientific">Micractinium conductrix</name>
    <dbReference type="NCBI Taxonomy" id="554055"/>
    <lineage>
        <taxon>Eukaryota</taxon>
        <taxon>Viridiplantae</taxon>
        <taxon>Chlorophyta</taxon>
        <taxon>core chlorophytes</taxon>
        <taxon>Trebouxiophyceae</taxon>
        <taxon>Chlorellales</taxon>
        <taxon>Chlorellaceae</taxon>
        <taxon>Chlorella clade</taxon>
        <taxon>Micractinium</taxon>
    </lineage>
</organism>
<evidence type="ECO:0000256" key="10">
    <source>
        <dbReference type="ARBA" id="ARBA00041392"/>
    </source>
</evidence>
<sequence>MAAAQHDDDCLPVGERSAWAGVAPRPLPPTPQQVVFIERDPLLGGDLMDYFWAAVAEGELSERVLALTGEIITDLNSSNYTVWEWRWRCVQALGGMAVHAAAEQALTRSVATANPKNYQLWNYRRRLSLALGPPQAEEEMAFSAACLQHDAKNYHAWAHRQAVLLALPGAPAGAPAVGEGGAAAGTGAAGAGSAGEGGGGGAAAAERARSLWVAELAYTDRLLRQDVRNNSAWSQRLFVLHNAPVAAVGPPSEAYDREVDFTARTLRLAPHNESGWEALRALMGAHPGAPRRALAADPRPLGLCREVLAGTPGCAPALSLLGDVLLEAAALLRDAARLLGSDGGPTAAATGRALDAKAAQVAAAAAQRLAREALERQLAADPMKRPFLGAELAAVDAALAAGT</sequence>
<dbReference type="Gene3D" id="1.25.40.120">
    <property type="entry name" value="Protein prenylyltransferase"/>
    <property type="match status" value="1"/>
</dbReference>
<dbReference type="GO" id="GO:0005953">
    <property type="term" value="C:CAAX-protein geranylgeranyltransferase complex"/>
    <property type="evidence" value="ECO:0007669"/>
    <property type="project" value="TreeGrafter"/>
</dbReference>
<dbReference type="GO" id="GO:0004662">
    <property type="term" value="F:CAAX-protein geranylgeranyltransferase activity"/>
    <property type="evidence" value="ECO:0007669"/>
    <property type="project" value="UniProtKB-EC"/>
</dbReference>
<reference evidence="14 15" key="1">
    <citation type="journal article" date="2018" name="Plant J.">
        <title>Genome sequences of Chlorella sorokiniana UTEX 1602 and Micractinium conductrix SAG 241.80: implications to maltose excretion by a green alga.</title>
        <authorList>
            <person name="Arriola M.B."/>
            <person name="Velmurugan N."/>
            <person name="Zhang Y."/>
            <person name="Plunkett M.H."/>
            <person name="Hondzo H."/>
            <person name="Barney B.M."/>
        </authorList>
    </citation>
    <scope>NUCLEOTIDE SEQUENCE [LARGE SCALE GENOMIC DNA]</scope>
    <source>
        <strain evidence="14 15">SAG 241.80</strain>
    </source>
</reference>
<dbReference type="EC" id="2.5.1.59" evidence="3"/>
<comment type="cofactor">
    <cofactor evidence="1">
        <name>Mg(2+)</name>
        <dbReference type="ChEBI" id="CHEBI:18420"/>
    </cofactor>
</comment>
<keyword evidence="7" id="KW-0677">Repeat</keyword>
<dbReference type="SUPFAM" id="SSF48439">
    <property type="entry name" value="Protein prenylyltransferase"/>
    <property type="match status" value="1"/>
</dbReference>
<gene>
    <name evidence="14" type="primary">g108</name>
    <name evidence="14" type="ORF">C2E20_0108</name>
</gene>
<dbReference type="STRING" id="554055.A0A2P6VR33"/>
<protein>
    <recommendedName>
        <fullName evidence="9">Protein farnesyltransferase/geranylgeranyltransferase type-1 subunit alpha</fullName>
        <ecNumber evidence="4">2.5.1.58</ecNumber>
        <ecNumber evidence="3">2.5.1.59</ecNumber>
    </recommendedName>
    <alternativeName>
        <fullName evidence="12">CAAX farnesyltransferase subunit alpha</fullName>
    </alternativeName>
    <alternativeName>
        <fullName evidence="11">FTase-alpha</fullName>
    </alternativeName>
    <alternativeName>
        <fullName evidence="10">Ras proteins prenyltransferase subunit alpha</fullName>
    </alternativeName>
    <alternativeName>
        <fullName evidence="13">Type I protein geranyl-geranyltransferase subunit alpha</fullName>
    </alternativeName>
</protein>
<comment type="caution">
    <text evidence="14">The sequence shown here is derived from an EMBL/GenBank/DDBJ whole genome shotgun (WGS) entry which is preliminary data.</text>
</comment>
<proteinExistence type="inferred from homology"/>
<dbReference type="AlphaFoldDB" id="A0A2P6VR33"/>
<evidence type="ECO:0000256" key="11">
    <source>
        <dbReference type="ARBA" id="ARBA00042436"/>
    </source>
</evidence>
<dbReference type="PANTHER" id="PTHR11129:SF1">
    <property type="entry name" value="PROTEIN FARNESYLTRANSFERASE_GERANYLGERANYLTRANSFERASE TYPE-1 SUBUNIT ALPHA"/>
    <property type="match status" value="1"/>
</dbReference>
<dbReference type="InterPro" id="IPR002088">
    <property type="entry name" value="Prenyl_trans_a"/>
</dbReference>
<evidence type="ECO:0000313" key="15">
    <source>
        <dbReference type="Proteomes" id="UP000239649"/>
    </source>
</evidence>
<dbReference type="Pfam" id="PF01239">
    <property type="entry name" value="PPTA"/>
    <property type="match status" value="3"/>
</dbReference>
<name>A0A2P6VR33_9CHLO</name>
<evidence type="ECO:0000313" key="14">
    <source>
        <dbReference type="EMBL" id="PSC76558.1"/>
    </source>
</evidence>
<dbReference type="GO" id="GO:0005965">
    <property type="term" value="C:protein farnesyltransferase complex"/>
    <property type="evidence" value="ECO:0007669"/>
    <property type="project" value="TreeGrafter"/>
</dbReference>
<keyword evidence="6" id="KW-0808">Transferase</keyword>
<dbReference type="EMBL" id="LHPF02000001">
    <property type="protein sequence ID" value="PSC76558.1"/>
    <property type="molecule type" value="Genomic_DNA"/>
</dbReference>
<evidence type="ECO:0000256" key="9">
    <source>
        <dbReference type="ARBA" id="ARBA00040965"/>
    </source>
</evidence>
<dbReference type="Proteomes" id="UP000239649">
    <property type="component" value="Unassembled WGS sequence"/>
</dbReference>
<dbReference type="PROSITE" id="PS51147">
    <property type="entry name" value="PFTA"/>
    <property type="match status" value="2"/>
</dbReference>
<evidence type="ECO:0000256" key="1">
    <source>
        <dbReference type="ARBA" id="ARBA00001946"/>
    </source>
</evidence>
<evidence type="ECO:0000256" key="7">
    <source>
        <dbReference type="ARBA" id="ARBA00022737"/>
    </source>
</evidence>
<evidence type="ECO:0000256" key="6">
    <source>
        <dbReference type="ARBA" id="ARBA00022679"/>
    </source>
</evidence>
<dbReference type="OrthoDB" id="272289at2759"/>
<evidence type="ECO:0000256" key="8">
    <source>
        <dbReference type="ARBA" id="ARBA00022842"/>
    </source>
</evidence>